<comment type="caution">
    <text evidence="2">The sequence shown here is derived from an EMBL/GenBank/DDBJ whole genome shotgun (WGS) entry which is preliminary data.</text>
</comment>
<dbReference type="Proteomes" id="UP000318509">
    <property type="component" value="Unassembled WGS sequence"/>
</dbReference>
<dbReference type="InterPro" id="IPR000073">
    <property type="entry name" value="AB_hydrolase_1"/>
</dbReference>
<organism evidence="2 3">
    <name type="scientific">Candidatus Segetimicrobium genomatis</name>
    <dbReference type="NCBI Taxonomy" id="2569760"/>
    <lineage>
        <taxon>Bacteria</taxon>
        <taxon>Bacillati</taxon>
        <taxon>Candidatus Sysuimicrobiota</taxon>
        <taxon>Candidatus Sysuimicrobiia</taxon>
        <taxon>Candidatus Sysuimicrobiales</taxon>
        <taxon>Candidatus Segetimicrobiaceae</taxon>
        <taxon>Candidatus Segetimicrobium</taxon>
    </lineage>
</organism>
<dbReference type="PANTHER" id="PTHR43194">
    <property type="entry name" value="HYDROLASE ALPHA/BETA FOLD FAMILY"/>
    <property type="match status" value="1"/>
</dbReference>
<dbReference type="Pfam" id="PF12697">
    <property type="entry name" value="Abhydrolase_6"/>
    <property type="match status" value="1"/>
</dbReference>
<dbReference type="AlphaFoldDB" id="A0A537KD03"/>
<reference evidence="2 3" key="1">
    <citation type="journal article" date="2019" name="Nat. Microbiol.">
        <title>Mediterranean grassland soil C-N compound turnover is dependent on rainfall and depth, and is mediated by genomically divergent microorganisms.</title>
        <authorList>
            <person name="Diamond S."/>
            <person name="Andeer P.F."/>
            <person name="Li Z."/>
            <person name="Crits-Christoph A."/>
            <person name="Burstein D."/>
            <person name="Anantharaman K."/>
            <person name="Lane K.R."/>
            <person name="Thomas B.C."/>
            <person name="Pan C."/>
            <person name="Northen T.R."/>
            <person name="Banfield J.F."/>
        </authorList>
    </citation>
    <scope>NUCLEOTIDE SEQUENCE [LARGE SCALE GENOMIC DNA]</scope>
    <source>
        <strain evidence="2">NP_3</strain>
    </source>
</reference>
<proteinExistence type="predicted"/>
<name>A0A537KD03_9BACT</name>
<sequence length="247" mass="26162">MTGAMSRDAARPVPTPRLVFVHGAGSTGDTWDLQRLAFPAAAAVDLPGHRGEGPGRRRIEDYAAWLRDAVDQQGRRPAVLAGHSMGGAIALAYALAFPDDLAGIVLVATGARLRVAPAILNGLLADYPGTVDLILSRCLAPGADSRLAARLRAAMLAVPAGVTVGDFRACDAFDITARLGEIRIPALVIGGSEDQMTPPKYADDLEAHLPRARRVRIEGAGHMVHAERPREVNEAIRGFLTEFGIRA</sequence>
<evidence type="ECO:0000313" key="3">
    <source>
        <dbReference type="Proteomes" id="UP000318509"/>
    </source>
</evidence>
<keyword evidence="2" id="KW-0378">Hydrolase</keyword>
<dbReference type="Gene3D" id="3.40.50.1820">
    <property type="entry name" value="alpha/beta hydrolase"/>
    <property type="match status" value="1"/>
</dbReference>
<dbReference type="EMBL" id="VBAK01000019">
    <property type="protein sequence ID" value="TMI93641.1"/>
    <property type="molecule type" value="Genomic_DNA"/>
</dbReference>
<dbReference type="SUPFAM" id="SSF53474">
    <property type="entry name" value="alpha/beta-Hydrolases"/>
    <property type="match status" value="1"/>
</dbReference>
<evidence type="ECO:0000313" key="2">
    <source>
        <dbReference type="EMBL" id="TMI93641.1"/>
    </source>
</evidence>
<feature type="domain" description="AB hydrolase-1" evidence="1">
    <location>
        <begin position="18"/>
        <end position="235"/>
    </location>
</feature>
<accession>A0A537KD03</accession>
<protein>
    <submittedName>
        <fullName evidence="2">Alpha/beta hydrolase</fullName>
    </submittedName>
</protein>
<gene>
    <name evidence="2" type="ORF">E6H00_00905</name>
</gene>
<evidence type="ECO:0000259" key="1">
    <source>
        <dbReference type="Pfam" id="PF12697"/>
    </source>
</evidence>
<dbReference type="GO" id="GO:0016787">
    <property type="term" value="F:hydrolase activity"/>
    <property type="evidence" value="ECO:0007669"/>
    <property type="project" value="UniProtKB-KW"/>
</dbReference>
<dbReference type="InterPro" id="IPR029058">
    <property type="entry name" value="AB_hydrolase_fold"/>
</dbReference>
<dbReference type="PANTHER" id="PTHR43194:SF2">
    <property type="entry name" value="PEROXISOMAL MEMBRANE PROTEIN LPX1"/>
    <property type="match status" value="1"/>
</dbReference>
<dbReference type="PRINTS" id="PR00111">
    <property type="entry name" value="ABHYDROLASE"/>
</dbReference>
<dbReference type="InterPro" id="IPR050228">
    <property type="entry name" value="Carboxylesterase_BioH"/>
</dbReference>